<gene>
    <name evidence="1" type="ORF">BJP25_09545</name>
</gene>
<name>A0A1Q9LS38_9PSEU</name>
<organism evidence="1 2">
    <name type="scientific">Actinokineospora bangkokensis</name>
    <dbReference type="NCBI Taxonomy" id="1193682"/>
    <lineage>
        <taxon>Bacteria</taxon>
        <taxon>Bacillati</taxon>
        <taxon>Actinomycetota</taxon>
        <taxon>Actinomycetes</taxon>
        <taxon>Pseudonocardiales</taxon>
        <taxon>Pseudonocardiaceae</taxon>
        <taxon>Actinokineospora</taxon>
    </lineage>
</organism>
<dbReference type="Proteomes" id="UP000186040">
    <property type="component" value="Unassembled WGS sequence"/>
</dbReference>
<comment type="caution">
    <text evidence="1">The sequence shown here is derived from an EMBL/GenBank/DDBJ whole genome shotgun (WGS) entry which is preliminary data.</text>
</comment>
<protein>
    <submittedName>
        <fullName evidence="1">Uncharacterized protein</fullName>
    </submittedName>
</protein>
<evidence type="ECO:0000313" key="1">
    <source>
        <dbReference type="EMBL" id="OLR94856.1"/>
    </source>
</evidence>
<accession>A0A1Q9LS38</accession>
<proteinExistence type="predicted"/>
<dbReference type="EMBL" id="MKQR01000006">
    <property type="protein sequence ID" value="OLR94856.1"/>
    <property type="molecule type" value="Genomic_DNA"/>
</dbReference>
<keyword evidence="2" id="KW-1185">Reference proteome</keyword>
<reference evidence="1 2" key="1">
    <citation type="submission" date="2016-10" db="EMBL/GenBank/DDBJ databases">
        <title>The Draft Genome Sequence of Actinokineospora bangkokensis 44EHWT reveals the biosynthetic pathway of antifungal compounds Thailandins with unusual extender unit butylmalonyl-CoA.</title>
        <authorList>
            <person name="Greule A."/>
            <person name="Intra B."/>
            <person name="Flemming S."/>
            <person name="Rommel M.G."/>
            <person name="Panbangred W."/>
            <person name="Bechthold A."/>
        </authorList>
    </citation>
    <scope>NUCLEOTIDE SEQUENCE [LARGE SCALE GENOMIC DNA]</scope>
    <source>
        <strain evidence="1 2">44EHW</strain>
    </source>
</reference>
<sequence length="87" mass="9323">MPAVAFAAIPAASSARSTASTMLARAASIAARTPRTAASSSPTPAIAHPRSRRLFRIVGWSPDRWVHLRQRVHFAILLPSFSRSVSS</sequence>
<dbReference type="AlphaFoldDB" id="A0A1Q9LS38"/>
<evidence type="ECO:0000313" key="2">
    <source>
        <dbReference type="Proteomes" id="UP000186040"/>
    </source>
</evidence>